<dbReference type="Pfam" id="PF00172">
    <property type="entry name" value="Zn_clus"/>
    <property type="match status" value="1"/>
</dbReference>
<protein>
    <submittedName>
        <fullName evidence="9">Transcriptional regulatory protein moc3</fullName>
    </submittedName>
</protein>
<keyword evidence="6" id="KW-0539">Nucleus</keyword>
<evidence type="ECO:0000256" key="3">
    <source>
        <dbReference type="ARBA" id="ARBA00023015"/>
    </source>
</evidence>
<proteinExistence type="predicted"/>
<dbReference type="Gene3D" id="4.10.240.10">
    <property type="entry name" value="Zn(2)-C6 fungal-type DNA-binding domain"/>
    <property type="match status" value="1"/>
</dbReference>
<dbReference type="GO" id="GO:0008270">
    <property type="term" value="F:zinc ion binding"/>
    <property type="evidence" value="ECO:0007669"/>
    <property type="project" value="InterPro"/>
</dbReference>
<keyword evidence="4" id="KW-0238">DNA-binding</keyword>
<evidence type="ECO:0000256" key="4">
    <source>
        <dbReference type="ARBA" id="ARBA00023125"/>
    </source>
</evidence>
<dbReference type="InterPro" id="IPR001138">
    <property type="entry name" value="Zn2Cys6_DnaBD"/>
</dbReference>
<evidence type="ECO:0000313" key="10">
    <source>
        <dbReference type="Proteomes" id="UP000469559"/>
    </source>
</evidence>
<dbReference type="InterPro" id="IPR036864">
    <property type="entry name" value="Zn2-C6_fun-type_DNA-bd_sf"/>
</dbReference>
<evidence type="ECO:0000256" key="2">
    <source>
        <dbReference type="ARBA" id="ARBA00022833"/>
    </source>
</evidence>
<feature type="region of interest" description="Disordered" evidence="7">
    <location>
        <begin position="1"/>
        <end position="46"/>
    </location>
</feature>
<dbReference type="InterPro" id="IPR052360">
    <property type="entry name" value="Transcr_Regulatory_Proteins"/>
</dbReference>
<gene>
    <name evidence="9" type="primary">moc3_6</name>
    <name evidence="9" type="ORF">LARI1_G009042</name>
</gene>
<feature type="compositionally biased region" description="Basic and acidic residues" evidence="7">
    <location>
        <begin position="920"/>
        <end position="940"/>
    </location>
</feature>
<dbReference type="GO" id="GO:0003677">
    <property type="term" value="F:DNA binding"/>
    <property type="evidence" value="ECO:0007669"/>
    <property type="project" value="UniProtKB-KW"/>
</dbReference>
<dbReference type="Proteomes" id="UP000469559">
    <property type="component" value="Unassembled WGS sequence"/>
</dbReference>
<keyword evidence="3" id="KW-0805">Transcription regulation</keyword>
<accession>A0A8T9B1L2</accession>
<dbReference type="PROSITE" id="PS00463">
    <property type="entry name" value="ZN2_CY6_FUNGAL_1"/>
    <property type="match status" value="1"/>
</dbReference>
<evidence type="ECO:0000256" key="5">
    <source>
        <dbReference type="ARBA" id="ARBA00023163"/>
    </source>
</evidence>
<reference evidence="9 10" key="1">
    <citation type="submission" date="2018-05" db="EMBL/GenBank/DDBJ databases">
        <title>Whole genome sequencing for identification of molecular markers to develop diagnostic detection tools for the regulated plant pathogen Lachnellula willkommii.</title>
        <authorList>
            <person name="Giroux E."/>
            <person name="Bilodeau G."/>
        </authorList>
    </citation>
    <scope>NUCLEOTIDE SEQUENCE [LARGE SCALE GENOMIC DNA]</scope>
    <source>
        <strain evidence="9 10">CBS 203.66</strain>
    </source>
</reference>
<dbReference type="PANTHER" id="PTHR36206">
    <property type="entry name" value="ASPERCRYPTIN BIOSYNTHESIS CLUSTER-SPECIFIC TRANSCRIPTION REGULATOR ATNN-RELATED"/>
    <property type="match status" value="1"/>
</dbReference>
<evidence type="ECO:0000256" key="6">
    <source>
        <dbReference type="ARBA" id="ARBA00023242"/>
    </source>
</evidence>
<evidence type="ECO:0000259" key="8">
    <source>
        <dbReference type="PROSITE" id="PS50048"/>
    </source>
</evidence>
<sequence length="969" mass="107608">MDLGEASGVGRSDPMDSENAVLDPTGAVPKSDPHGSKPNKSRRVIRPKVKTGCNNCKLRRVKCDETRPQCSKCVLSGRVCDGYPPDRRTSGAVVPTRPRVAYGSSSENGLPLGAGPLLTQHPEGRKPSMSPDTFETTVLDPSLFKSQMSQEQLDFDLLTPRFEPTDMQDIHRVVLEHLESSALINPAEQNAETTSASIPGGNGSTESQEFKAAFDVWWDVLDFIKNQFGELRNTPIGSIIALSGSAMCAQATTVQEYMEQHWPNTGAILLDSLNLLLVNCKYVLSNGHLSGLRLESSFLPGAKLAVGVTGTRDVIVEVAQQLAWLGTALRTSQYDRVARSACQIYPQISNRETFRFGIKFSVHPLLEEEKSCWHELFIDPVIAYGFPINRRHCGGEGLEIPMHMMAALGGASKLVEYGGGLLLKGFSCAFVPLKCVGSTVQWHYIQNEDDSRLPYWEVDERCPGRALKDDFYSDAVTSTRAFLGWWGKTATHLGTTDINYHNIDWSDTQEPGRSIEFNGGALGFQNLGAGQLNFSPGRKDGKLHISRSGPYQRIVKYASKTPVVLYDTCEKRAWLVPSSAVIAHIAQTRHFRERFSVDGKVVELTPTDPSLNVYEGAEQMLLKNCLVKLSAEELGVGEFYFRDLVLNIWSLLESLMDMGIKKESSRDPTVHGTLRTHLKGWEFMDLVDERSPVRLKETSIQKSHGGWTDLVKDINAVVFFASGFEDIIRPVQKPGASLCHQWQRVPKDKDFLAASVSILNRLYEEAGSRLTKKHLTSTHLQWHRGESLFESCPDPYGVSRYKCTCDRLQHIFHESLFTLGKINPPGPLMDEGGAVIFGQSQCSTGFGMSSRRQRKMEPKAAFKKDSIYIQANATFLRPTEASTSGIEMNAMETPLQNQEAGAFELTAEEDTESENGGFDPVERIPERNKQEARKRSREDSMIFQAPGTSRPIQRPFCGDHVLKGTNDSI</sequence>
<dbReference type="GO" id="GO:0000981">
    <property type="term" value="F:DNA-binding transcription factor activity, RNA polymerase II-specific"/>
    <property type="evidence" value="ECO:0007669"/>
    <property type="project" value="InterPro"/>
</dbReference>
<dbReference type="AlphaFoldDB" id="A0A8T9B1L2"/>
<feature type="domain" description="Zn(2)-C6 fungal-type" evidence="8">
    <location>
        <begin position="52"/>
        <end position="80"/>
    </location>
</feature>
<keyword evidence="2" id="KW-0862">Zinc</keyword>
<keyword evidence="5" id="KW-0804">Transcription</keyword>
<name>A0A8T9B1L2_9HELO</name>
<dbReference type="OrthoDB" id="1577640at2759"/>
<keyword evidence="1" id="KW-0479">Metal-binding</keyword>
<keyword evidence="10" id="KW-1185">Reference proteome</keyword>
<comment type="caution">
    <text evidence="9">The sequence shown here is derived from an EMBL/GenBank/DDBJ whole genome shotgun (WGS) entry which is preliminary data.</text>
</comment>
<feature type="region of interest" description="Disordered" evidence="7">
    <location>
        <begin position="908"/>
        <end position="969"/>
    </location>
</feature>
<dbReference type="SUPFAM" id="SSF57701">
    <property type="entry name" value="Zn2/Cys6 DNA-binding domain"/>
    <property type="match status" value="1"/>
</dbReference>
<evidence type="ECO:0000313" key="9">
    <source>
        <dbReference type="EMBL" id="TVY13201.1"/>
    </source>
</evidence>
<evidence type="ECO:0000256" key="7">
    <source>
        <dbReference type="SAM" id="MobiDB-lite"/>
    </source>
</evidence>
<organism evidence="9 10">
    <name type="scientific">Lachnellula arida</name>
    <dbReference type="NCBI Taxonomy" id="1316785"/>
    <lineage>
        <taxon>Eukaryota</taxon>
        <taxon>Fungi</taxon>
        <taxon>Dikarya</taxon>
        <taxon>Ascomycota</taxon>
        <taxon>Pezizomycotina</taxon>
        <taxon>Leotiomycetes</taxon>
        <taxon>Helotiales</taxon>
        <taxon>Lachnaceae</taxon>
        <taxon>Lachnellula</taxon>
    </lineage>
</organism>
<dbReference type="PANTHER" id="PTHR36206:SF12">
    <property type="entry name" value="ASPERCRYPTIN BIOSYNTHESIS CLUSTER-SPECIFIC TRANSCRIPTION REGULATOR ATNN-RELATED"/>
    <property type="match status" value="1"/>
</dbReference>
<evidence type="ECO:0000256" key="1">
    <source>
        <dbReference type="ARBA" id="ARBA00022723"/>
    </source>
</evidence>
<dbReference type="EMBL" id="QGMF01001059">
    <property type="protein sequence ID" value="TVY13201.1"/>
    <property type="molecule type" value="Genomic_DNA"/>
</dbReference>
<feature type="compositionally biased region" description="Basic residues" evidence="7">
    <location>
        <begin position="37"/>
        <end position="46"/>
    </location>
</feature>
<dbReference type="PROSITE" id="PS50048">
    <property type="entry name" value="ZN2_CY6_FUNGAL_2"/>
    <property type="match status" value="1"/>
</dbReference>
<dbReference type="SMART" id="SM00066">
    <property type="entry name" value="GAL4"/>
    <property type="match status" value="1"/>
</dbReference>
<dbReference type="CDD" id="cd00067">
    <property type="entry name" value="GAL4"/>
    <property type="match status" value="1"/>
</dbReference>